<evidence type="ECO:0000256" key="5">
    <source>
        <dbReference type="ARBA" id="ARBA00041766"/>
    </source>
</evidence>
<dbReference type="InterPro" id="IPR036052">
    <property type="entry name" value="TrpB-like_PALP_sf"/>
</dbReference>
<comment type="cofactor">
    <cofactor evidence="1">
        <name>pyridoxal 5'-phosphate</name>
        <dbReference type="ChEBI" id="CHEBI:597326"/>
    </cofactor>
</comment>
<dbReference type="InterPro" id="IPR001926">
    <property type="entry name" value="TrpB-like_PALP"/>
</dbReference>
<dbReference type="PANTHER" id="PTHR48078">
    <property type="entry name" value="THREONINE DEHYDRATASE, MITOCHONDRIAL-RELATED"/>
    <property type="match status" value="1"/>
</dbReference>
<dbReference type="GO" id="GO:0009097">
    <property type="term" value="P:isoleucine biosynthetic process"/>
    <property type="evidence" value="ECO:0007669"/>
    <property type="project" value="TreeGrafter"/>
</dbReference>
<protein>
    <recommendedName>
        <fullName evidence="5">L-serine deaminase</fullName>
    </recommendedName>
    <alternativeName>
        <fullName evidence="6">L-threonine dehydratase</fullName>
    </alternativeName>
</protein>
<dbReference type="Gene3D" id="3.40.50.1100">
    <property type="match status" value="2"/>
</dbReference>
<dbReference type="GO" id="GO:0003941">
    <property type="term" value="F:L-serine ammonia-lyase activity"/>
    <property type="evidence" value="ECO:0007669"/>
    <property type="project" value="TreeGrafter"/>
</dbReference>
<dbReference type="CDD" id="cd01562">
    <property type="entry name" value="Thr-dehyd"/>
    <property type="match status" value="1"/>
</dbReference>
<evidence type="ECO:0000256" key="3">
    <source>
        <dbReference type="ARBA" id="ARBA00022898"/>
    </source>
</evidence>
<feature type="region of interest" description="Disordered" evidence="7">
    <location>
        <begin position="1"/>
        <end position="106"/>
    </location>
</feature>
<evidence type="ECO:0000259" key="8">
    <source>
        <dbReference type="Pfam" id="PF00291"/>
    </source>
</evidence>
<dbReference type="GO" id="GO:0006567">
    <property type="term" value="P:L-threonine catabolic process"/>
    <property type="evidence" value="ECO:0007669"/>
    <property type="project" value="TreeGrafter"/>
</dbReference>
<comment type="caution">
    <text evidence="9">The sequence shown here is derived from an EMBL/GenBank/DDBJ whole genome shotgun (WGS) entry which is preliminary data.</text>
</comment>
<dbReference type="InterPro" id="IPR050147">
    <property type="entry name" value="Ser/Thr_Dehydratase"/>
</dbReference>
<evidence type="ECO:0000256" key="1">
    <source>
        <dbReference type="ARBA" id="ARBA00001933"/>
    </source>
</evidence>
<dbReference type="GO" id="GO:0004794">
    <property type="term" value="F:threonine deaminase activity"/>
    <property type="evidence" value="ECO:0007669"/>
    <property type="project" value="TreeGrafter"/>
</dbReference>
<evidence type="ECO:0000256" key="6">
    <source>
        <dbReference type="ARBA" id="ARBA00042605"/>
    </source>
</evidence>
<dbReference type="PANTHER" id="PTHR48078:SF19">
    <property type="entry name" value="ACT DOMAIN-CONTAINING PROTEIN"/>
    <property type="match status" value="1"/>
</dbReference>
<sequence>MSQPPHARETEGLAAPRGPPQLRSSSPTPGSQGRPRAPLVQRTRSTSLGDYRAHYITPDEPRRGARMPADGTQAVSPTPPRSPPPPPRRRRTPCSTPGVTPRTPRSSISSITDIEIYFKKEFNQFTGSFKERGARYTLLMLNESQRKKGVIAASAGNHALALSYHGQDLGIPVTVVMPLVAPIMKVQACRQYGANIIVKGSDIGECREIALKMAKEQDLLYDHPHILAGQGTMGLEIVEQVPNIDAVVIPVGGGGLIAGVALAVKALHPHVQVIGVEAERCASFSAALKAGHPVYVKAESTLADGLAVPKVGVNAYATAAPLVDKVVTVREEWIAISILRLVEHEKAVVEGAGATALAAVLAGELPELKGKRVVIPLCGGNIDTTILGAAWSGAWRRTGASSSSPSPSAIDPEVLLN</sequence>
<feature type="compositionally biased region" description="Basic and acidic residues" evidence="7">
    <location>
        <begin position="51"/>
        <end position="63"/>
    </location>
</feature>
<feature type="compositionally biased region" description="Pro residues" evidence="7">
    <location>
        <begin position="77"/>
        <end position="86"/>
    </location>
</feature>
<dbReference type="Proteomes" id="UP000283509">
    <property type="component" value="Unassembled WGS sequence"/>
</dbReference>
<feature type="compositionally biased region" description="Basic and acidic residues" evidence="7">
    <location>
        <begin position="1"/>
        <end position="11"/>
    </location>
</feature>
<evidence type="ECO:0000256" key="2">
    <source>
        <dbReference type="ARBA" id="ARBA00010869"/>
    </source>
</evidence>
<dbReference type="GO" id="GO:0006565">
    <property type="term" value="P:L-serine catabolic process"/>
    <property type="evidence" value="ECO:0007669"/>
    <property type="project" value="TreeGrafter"/>
</dbReference>
<feature type="compositionally biased region" description="Polar residues" evidence="7">
    <location>
        <begin position="22"/>
        <end position="31"/>
    </location>
</feature>
<feature type="domain" description="Tryptophan synthase beta chain-like PALP" evidence="8">
    <location>
        <begin position="98"/>
        <end position="379"/>
    </location>
</feature>
<organism evidence="9 10">
    <name type="scientific">Penaeus vannamei</name>
    <name type="common">Whiteleg shrimp</name>
    <name type="synonym">Litopenaeus vannamei</name>
    <dbReference type="NCBI Taxonomy" id="6689"/>
    <lineage>
        <taxon>Eukaryota</taxon>
        <taxon>Metazoa</taxon>
        <taxon>Ecdysozoa</taxon>
        <taxon>Arthropoda</taxon>
        <taxon>Crustacea</taxon>
        <taxon>Multicrustacea</taxon>
        <taxon>Malacostraca</taxon>
        <taxon>Eumalacostraca</taxon>
        <taxon>Eucarida</taxon>
        <taxon>Decapoda</taxon>
        <taxon>Dendrobranchiata</taxon>
        <taxon>Penaeoidea</taxon>
        <taxon>Penaeidae</taxon>
        <taxon>Penaeus</taxon>
    </lineage>
</organism>
<evidence type="ECO:0000256" key="7">
    <source>
        <dbReference type="SAM" id="MobiDB-lite"/>
    </source>
</evidence>
<name>A0A3R7Q462_PENVA</name>
<dbReference type="EMBL" id="QCYY01000223">
    <property type="protein sequence ID" value="ROT85656.1"/>
    <property type="molecule type" value="Genomic_DNA"/>
</dbReference>
<dbReference type="STRING" id="6689.A0A3R7Q462"/>
<evidence type="ECO:0000313" key="9">
    <source>
        <dbReference type="EMBL" id="ROT85656.1"/>
    </source>
</evidence>
<feature type="region of interest" description="Disordered" evidence="7">
    <location>
        <begin position="397"/>
        <end position="417"/>
    </location>
</feature>
<reference evidence="9 10" key="1">
    <citation type="submission" date="2018-04" db="EMBL/GenBank/DDBJ databases">
        <authorList>
            <person name="Zhang X."/>
            <person name="Yuan J."/>
            <person name="Li F."/>
            <person name="Xiang J."/>
        </authorList>
    </citation>
    <scope>NUCLEOTIDE SEQUENCE [LARGE SCALE GENOMIC DNA]</scope>
    <source>
        <tissue evidence="9">Muscle</tissue>
    </source>
</reference>
<reference evidence="9 10" key="2">
    <citation type="submission" date="2019-01" db="EMBL/GenBank/DDBJ databases">
        <title>The decoding of complex shrimp genome reveals the adaptation for benthos swimmer, frequently molting mechanism and breeding impact on genome.</title>
        <authorList>
            <person name="Sun Y."/>
            <person name="Gao Y."/>
            <person name="Yu Y."/>
        </authorList>
    </citation>
    <scope>NUCLEOTIDE SEQUENCE [LARGE SCALE GENOMIC DNA]</scope>
    <source>
        <tissue evidence="9">Muscle</tissue>
    </source>
</reference>
<evidence type="ECO:0000256" key="4">
    <source>
        <dbReference type="ARBA" id="ARBA00023239"/>
    </source>
</evidence>
<proteinExistence type="inferred from homology"/>
<dbReference type="SUPFAM" id="SSF53686">
    <property type="entry name" value="Tryptophan synthase beta subunit-like PLP-dependent enzymes"/>
    <property type="match status" value="1"/>
</dbReference>
<dbReference type="Pfam" id="PF00291">
    <property type="entry name" value="PALP"/>
    <property type="match status" value="1"/>
</dbReference>
<accession>A0A3R7Q462</accession>
<dbReference type="FunFam" id="3.40.50.1100:FF:000007">
    <property type="entry name" value="L-threonine dehydratase catabolic TdcB"/>
    <property type="match status" value="1"/>
</dbReference>
<keyword evidence="4" id="KW-0456">Lyase</keyword>
<gene>
    <name evidence="9" type="ORF">C7M84_009725</name>
</gene>
<dbReference type="OrthoDB" id="4418812at2759"/>
<evidence type="ECO:0000313" key="10">
    <source>
        <dbReference type="Proteomes" id="UP000283509"/>
    </source>
</evidence>
<keyword evidence="3" id="KW-0663">Pyridoxal phosphate</keyword>
<dbReference type="AlphaFoldDB" id="A0A3R7Q462"/>
<keyword evidence="10" id="KW-1185">Reference proteome</keyword>
<comment type="similarity">
    <text evidence="2">Belongs to the serine/threonine dehydratase family.</text>
</comment>